<dbReference type="RefSeq" id="XP_033403105.1">
    <property type="nucleotide sequence ID" value="XM_033545910.1"/>
</dbReference>
<dbReference type="EMBL" id="ML995474">
    <property type="protein sequence ID" value="KAF2147397.1"/>
    <property type="molecule type" value="Genomic_DNA"/>
</dbReference>
<proteinExistence type="predicted"/>
<organism evidence="2 3">
    <name type="scientific">Aplosporella prunicola CBS 121167</name>
    <dbReference type="NCBI Taxonomy" id="1176127"/>
    <lineage>
        <taxon>Eukaryota</taxon>
        <taxon>Fungi</taxon>
        <taxon>Dikarya</taxon>
        <taxon>Ascomycota</taxon>
        <taxon>Pezizomycotina</taxon>
        <taxon>Dothideomycetes</taxon>
        <taxon>Dothideomycetes incertae sedis</taxon>
        <taxon>Botryosphaeriales</taxon>
        <taxon>Aplosporellaceae</taxon>
        <taxon>Aplosporella</taxon>
    </lineage>
</organism>
<name>A0A6A6BWW5_9PEZI</name>
<feature type="region of interest" description="Disordered" evidence="1">
    <location>
        <begin position="94"/>
        <end position="199"/>
    </location>
</feature>
<evidence type="ECO:0000313" key="3">
    <source>
        <dbReference type="Proteomes" id="UP000799438"/>
    </source>
</evidence>
<keyword evidence="3" id="KW-1185">Reference proteome</keyword>
<feature type="compositionally biased region" description="Basic residues" evidence="1">
    <location>
        <begin position="114"/>
        <end position="127"/>
    </location>
</feature>
<accession>A0A6A6BWW5</accession>
<feature type="compositionally biased region" description="Basic and acidic residues" evidence="1">
    <location>
        <begin position="95"/>
        <end position="113"/>
    </location>
</feature>
<feature type="compositionally biased region" description="Pro residues" evidence="1">
    <location>
        <begin position="1"/>
        <end position="17"/>
    </location>
</feature>
<feature type="region of interest" description="Disordered" evidence="1">
    <location>
        <begin position="1"/>
        <end position="58"/>
    </location>
</feature>
<dbReference type="Proteomes" id="UP000799438">
    <property type="component" value="Unassembled WGS sequence"/>
</dbReference>
<evidence type="ECO:0000313" key="2">
    <source>
        <dbReference type="EMBL" id="KAF2147397.1"/>
    </source>
</evidence>
<feature type="compositionally biased region" description="Low complexity" evidence="1">
    <location>
        <begin position="18"/>
        <end position="33"/>
    </location>
</feature>
<feature type="compositionally biased region" description="Polar residues" evidence="1">
    <location>
        <begin position="145"/>
        <end position="157"/>
    </location>
</feature>
<sequence length="237" mass="24950">MPQPQPIPTQHSPPSPTPSSEATSCAPVLATAPAPAPEQASISAREAVASASGAPGGTHARAAATATAAVATVTVVDAIVVFACGATGTVAWRRQASESRSRVKRDESREATKKKTKKRTIKNKKRCCAGSTLTPRQPGPAGKQANRQTRNQANPIRTTEEERDPGVTDEVRPGRQVRRPQDARAGLPTQPSAGLDFSGCRDLLSRAGAAAIPTPARVCRDLHQARLHRRHSSVTTE</sequence>
<dbReference type="GeneID" id="54303416"/>
<evidence type="ECO:0000256" key="1">
    <source>
        <dbReference type="SAM" id="MobiDB-lite"/>
    </source>
</evidence>
<dbReference type="AlphaFoldDB" id="A0A6A6BWW5"/>
<gene>
    <name evidence="2" type="ORF">K452DRAFT_354798</name>
</gene>
<protein>
    <submittedName>
        <fullName evidence="2">Uncharacterized protein</fullName>
    </submittedName>
</protein>
<reference evidence="2" key="1">
    <citation type="journal article" date="2020" name="Stud. Mycol.">
        <title>101 Dothideomycetes genomes: a test case for predicting lifestyles and emergence of pathogens.</title>
        <authorList>
            <person name="Haridas S."/>
            <person name="Albert R."/>
            <person name="Binder M."/>
            <person name="Bloem J."/>
            <person name="Labutti K."/>
            <person name="Salamov A."/>
            <person name="Andreopoulos B."/>
            <person name="Baker S."/>
            <person name="Barry K."/>
            <person name="Bills G."/>
            <person name="Bluhm B."/>
            <person name="Cannon C."/>
            <person name="Castanera R."/>
            <person name="Culley D."/>
            <person name="Daum C."/>
            <person name="Ezra D."/>
            <person name="Gonzalez J."/>
            <person name="Henrissat B."/>
            <person name="Kuo A."/>
            <person name="Liang C."/>
            <person name="Lipzen A."/>
            <person name="Lutzoni F."/>
            <person name="Magnuson J."/>
            <person name="Mondo S."/>
            <person name="Nolan M."/>
            <person name="Ohm R."/>
            <person name="Pangilinan J."/>
            <person name="Park H.-J."/>
            <person name="Ramirez L."/>
            <person name="Alfaro M."/>
            <person name="Sun H."/>
            <person name="Tritt A."/>
            <person name="Yoshinaga Y."/>
            <person name="Zwiers L.-H."/>
            <person name="Turgeon B."/>
            <person name="Goodwin S."/>
            <person name="Spatafora J."/>
            <person name="Crous P."/>
            <person name="Grigoriev I."/>
        </authorList>
    </citation>
    <scope>NUCLEOTIDE SEQUENCE</scope>
    <source>
        <strain evidence="2">CBS 121167</strain>
    </source>
</reference>
<feature type="compositionally biased region" description="Basic and acidic residues" evidence="1">
    <location>
        <begin position="158"/>
        <end position="173"/>
    </location>
</feature>